<sequence>MHVHLAAIGYKVAHRQDVKYYAACLPNTSSAVTSSHSVTISESYWPGEFSCLSAPQLIEITAFFAKGIRLSFAKGSLFQLTTAGVFFDTFDPSLSPSPLYVLSSPTACTAAPLKQIRKTKKLEIYLLPEIHGGTLAVSMVASPIHVGYLKLCMGVPTYSGRFVDTF</sequence>
<gene>
    <name evidence="1" type="ORF">RRG08_011184</name>
</gene>
<organism evidence="1 2">
    <name type="scientific">Elysia crispata</name>
    <name type="common">lettuce slug</name>
    <dbReference type="NCBI Taxonomy" id="231223"/>
    <lineage>
        <taxon>Eukaryota</taxon>
        <taxon>Metazoa</taxon>
        <taxon>Spiralia</taxon>
        <taxon>Lophotrochozoa</taxon>
        <taxon>Mollusca</taxon>
        <taxon>Gastropoda</taxon>
        <taxon>Heterobranchia</taxon>
        <taxon>Euthyneura</taxon>
        <taxon>Panpulmonata</taxon>
        <taxon>Sacoglossa</taxon>
        <taxon>Placobranchoidea</taxon>
        <taxon>Plakobranchidae</taxon>
        <taxon>Elysia</taxon>
    </lineage>
</organism>
<accession>A0AAE1CWG9</accession>
<evidence type="ECO:0000313" key="1">
    <source>
        <dbReference type="EMBL" id="KAK3741408.1"/>
    </source>
</evidence>
<name>A0AAE1CWG9_9GAST</name>
<proteinExistence type="predicted"/>
<evidence type="ECO:0000313" key="2">
    <source>
        <dbReference type="Proteomes" id="UP001283361"/>
    </source>
</evidence>
<reference evidence="1" key="1">
    <citation type="journal article" date="2023" name="G3 (Bethesda)">
        <title>A reference genome for the long-term kleptoplast-retaining sea slug Elysia crispata morphotype clarki.</title>
        <authorList>
            <person name="Eastman K.E."/>
            <person name="Pendleton A.L."/>
            <person name="Shaikh M.A."/>
            <person name="Suttiyut T."/>
            <person name="Ogas R."/>
            <person name="Tomko P."/>
            <person name="Gavelis G."/>
            <person name="Widhalm J.R."/>
            <person name="Wisecaver J.H."/>
        </authorList>
    </citation>
    <scope>NUCLEOTIDE SEQUENCE</scope>
    <source>
        <strain evidence="1">ECLA1</strain>
    </source>
</reference>
<comment type="caution">
    <text evidence="1">The sequence shown here is derived from an EMBL/GenBank/DDBJ whole genome shotgun (WGS) entry which is preliminary data.</text>
</comment>
<dbReference type="AlphaFoldDB" id="A0AAE1CWG9"/>
<keyword evidence="2" id="KW-1185">Reference proteome</keyword>
<dbReference type="EMBL" id="JAWDGP010006428">
    <property type="protein sequence ID" value="KAK3741408.1"/>
    <property type="molecule type" value="Genomic_DNA"/>
</dbReference>
<protein>
    <submittedName>
        <fullName evidence="1">Uncharacterized protein</fullName>
    </submittedName>
</protein>
<dbReference type="Proteomes" id="UP001283361">
    <property type="component" value="Unassembled WGS sequence"/>
</dbReference>